<dbReference type="Pfam" id="PF10030">
    <property type="entry name" value="DUF2272"/>
    <property type="match status" value="1"/>
</dbReference>
<dbReference type="Proteomes" id="UP001279553">
    <property type="component" value="Unassembled WGS sequence"/>
</dbReference>
<comment type="caution">
    <text evidence="2">The sequence shown here is derived from an EMBL/GenBank/DDBJ whole genome shotgun (WGS) entry which is preliminary data.</text>
</comment>
<dbReference type="EMBL" id="JAWXYB010000018">
    <property type="protein sequence ID" value="MDX5931326.1"/>
    <property type="molecule type" value="Genomic_DNA"/>
</dbReference>
<organism evidence="2 3">
    <name type="scientific">Acidiphilium acidophilum</name>
    <name type="common">Thiobacillus acidophilus</name>
    <dbReference type="NCBI Taxonomy" id="76588"/>
    <lineage>
        <taxon>Bacteria</taxon>
        <taxon>Pseudomonadati</taxon>
        <taxon>Pseudomonadota</taxon>
        <taxon>Alphaproteobacteria</taxon>
        <taxon>Acetobacterales</taxon>
        <taxon>Acidocellaceae</taxon>
        <taxon>Acidiphilium</taxon>
    </lineage>
</organism>
<sequence>MKETIRKYLAGTGVLLALSGCAVRPDAHAPPFANRPYEAFSRIAAIQIARGEWRYWGSRVVDTPPSAYHPVDAQAKQERDNGDWQEVGLYWWIGMNAGHYYDRWTGKHGAAGRKFSPRDDGHFAWSAAFISYVMRMAGAGPDFPYSPNHAKYIDYAWNAAHGKISDPLLLAENPVTYAPVPGDLICAGRGSADSMTYANLPSRGFFPSHCAIVVRQRRSMLSVIGGNVDDTVALTHVPTTTRDTLEHRDGTIVDPRYDWFVALKVLYRR</sequence>
<evidence type="ECO:0000313" key="3">
    <source>
        <dbReference type="Proteomes" id="UP001279553"/>
    </source>
</evidence>
<dbReference type="AlphaFoldDB" id="A0AAW9DQZ6"/>
<feature type="domain" description="DUF2272" evidence="1">
    <location>
        <begin position="78"/>
        <end position="265"/>
    </location>
</feature>
<accession>A0AAW9DQZ6</accession>
<evidence type="ECO:0000259" key="1">
    <source>
        <dbReference type="Pfam" id="PF10030"/>
    </source>
</evidence>
<dbReference type="RefSeq" id="WP_319614246.1">
    <property type="nucleotide sequence ID" value="NZ_JAWXYB010000018.1"/>
</dbReference>
<proteinExistence type="predicted"/>
<keyword evidence="3" id="KW-1185">Reference proteome</keyword>
<dbReference type="InterPro" id="IPR019262">
    <property type="entry name" value="DUF2272"/>
</dbReference>
<gene>
    <name evidence="2" type="ORF">SIL87_11165</name>
</gene>
<evidence type="ECO:0000313" key="2">
    <source>
        <dbReference type="EMBL" id="MDX5931326.1"/>
    </source>
</evidence>
<reference evidence="2 3" key="1">
    <citation type="submission" date="2023-11" db="EMBL/GenBank/DDBJ databases">
        <title>MicrobeMod: A computational toolkit for identifying prokaryotic methylation and restriction-modification with nanopore sequencing.</title>
        <authorList>
            <person name="Crits-Christoph A."/>
            <person name="Kang S.C."/>
            <person name="Lee H."/>
            <person name="Ostrov N."/>
        </authorList>
    </citation>
    <scope>NUCLEOTIDE SEQUENCE [LARGE SCALE GENOMIC DNA]</scope>
    <source>
        <strain evidence="2 3">DSMZ 700</strain>
    </source>
</reference>
<dbReference type="PROSITE" id="PS51257">
    <property type="entry name" value="PROKAR_LIPOPROTEIN"/>
    <property type="match status" value="1"/>
</dbReference>
<name>A0AAW9DQZ6_ACIAO</name>
<protein>
    <submittedName>
        <fullName evidence="2">DUF2272 domain-containing protein</fullName>
    </submittedName>
</protein>